<dbReference type="EMBL" id="JBBPBK010000002">
    <property type="protein sequence ID" value="KAK9291109.1"/>
    <property type="molecule type" value="Genomic_DNA"/>
</dbReference>
<accession>A0AAP0SBZ9</accession>
<reference evidence="2 3" key="1">
    <citation type="journal article" date="2024" name="Plant J.">
        <title>Genome sequences and population genomics reveal climatic adaptation and genomic divergence between two closely related sweetgum species.</title>
        <authorList>
            <person name="Xu W.Q."/>
            <person name="Ren C.Q."/>
            <person name="Zhang X.Y."/>
            <person name="Comes H.P."/>
            <person name="Liu X.H."/>
            <person name="Li Y.G."/>
            <person name="Kettle C.J."/>
            <person name="Jalonen R."/>
            <person name="Gaisberger H."/>
            <person name="Ma Y.Z."/>
            <person name="Qiu Y.X."/>
        </authorList>
    </citation>
    <scope>NUCLEOTIDE SEQUENCE [LARGE SCALE GENOMIC DNA]</scope>
    <source>
        <strain evidence="2">Hangzhou</strain>
    </source>
</reference>
<dbReference type="Proteomes" id="UP001415857">
    <property type="component" value="Unassembled WGS sequence"/>
</dbReference>
<gene>
    <name evidence="2" type="ORF">L1049_009296</name>
</gene>
<keyword evidence="3" id="KW-1185">Reference proteome</keyword>
<evidence type="ECO:0000256" key="1">
    <source>
        <dbReference type="SAM" id="Phobius"/>
    </source>
</evidence>
<name>A0AAP0SBZ9_LIQFO</name>
<comment type="caution">
    <text evidence="2">The sequence shown here is derived from an EMBL/GenBank/DDBJ whole genome shotgun (WGS) entry which is preliminary data.</text>
</comment>
<evidence type="ECO:0000313" key="2">
    <source>
        <dbReference type="EMBL" id="KAK9291109.1"/>
    </source>
</evidence>
<feature type="transmembrane region" description="Helical" evidence="1">
    <location>
        <begin position="12"/>
        <end position="28"/>
    </location>
</feature>
<protein>
    <submittedName>
        <fullName evidence="2">Uncharacterized protein</fullName>
    </submittedName>
</protein>
<keyword evidence="1" id="KW-1133">Transmembrane helix</keyword>
<dbReference type="AlphaFoldDB" id="A0AAP0SBZ9"/>
<keyword evidence="1" id="KW-0472">Membrane</keyword>
<keyword evidence="1" id="KW-0812">Transmembrane</keyword>
<evidence type="ECO:0000313" key="3">
    <source>
        <dbReference type="Proteomes" id="UP001415857"/>
    </source>
</evidence>
<sequence>METWIAAMEELVVAWVFLLMEQIWLWFASTANPHRFVDDDHAKRHRFGFTKAKMGEAVLGDSAELPTGIAPIHSLKDALLRPCMGCRHW</sequence>
<organism evidence="2 3">
    <name type="scientific">Liquidambar formosana</name>
    <name type="common">Formosan gum</name>
    <dbReference type="NCBI Taxonomy" id="63359"/>
    <lineage>
        <taxon>Eukaryota</taxon>
        <taxon>Viridiplantae</taxon>
        <taxon>Streptophyta</taxon>
        <taxon>Embryophyta</taxon>
        <taxon>Tracheophyta</taxon>
        <taxon>Spermatophyta</taxon>
        <taxon>Magnoliopsida</taxon>
        <taxon>eudicotyledons</taxon>
        <taxon>Gunneridae</taxon>
        <taxon>Pentapetalae</taxon>
        <taxon>Saxifragales</taxon>
        <taxon>Altingiaceae</taxon>
        <taxon>Liquidambar</taxon>
    </lineage>
</organism>
<proteinExistence type="predicted"/>